<protein>
    <submittedName>
        <fullName evidence="1">Uncharacterized protein</fullName>
    </submittedName>
</protein>
<dbReference type="AlphaFoldDB" id="A0A2N9F9W2"/>
<sequence>MQFRRIASKRMLLDATSVEFSKKKYYWDVTSAEYPRKRYVGCNLRRVSQEEILLVATCAKCFRKKCFDNIDSGVIGLVSDFKMDANSGLEFGILIDLGSDLKFEMIFRLWLFIWAGFLHN</sequence>
<dbReference type="EMBL" id="OIVN01000938">
    <property type="protein sequence ID" value="SPC87697.1"/>
    <property type="molecule type" value="Genomic_DNA"/>
</dbReference>
<proteinExistence type="predicted"/>
<evidence type="ECO:0000313" key="1">
    <source>
        <dbReference type="EMBL" id="SPC87697.1"/>
    </source>
</evidence>
<reference evidence="1" key="1">
    <citation type="submission" date="2018-02" db="EMBL/GenBank/DDBJ databases">
        <authorList>
            <person name="Cohen D.B."/>
            <person name="Kent A.D."/>
        </authorList>
    </citation>
    <scope>NUCLEOTIDE SEQUENCE</scope>
</reference>
<name>A0A2N9F9W2_FAGSY</name>
<gene>
    <name evidence="1" type="ORF">FSB_LOCUS15579</name>
</gene>
<organism evidence="1">
    <name type="scientific">Fagus sylvatica</name>
    <name type="common">Beechnut</name>
    <dbReference type="NCBI Taxonomy" id="28930"/>
    <lineage>
        <taxon>Eukaryota</taxon>
        <taxon>Viridiplantae</taxon>
        <taxon>Streptophyta</taxon>
        <taxon>Embryophyta</taxon>
        <taxon>Tracheophyta</taxon>
        <taxon>Spermatophyta</taxon>
        <taxon>Magnoliopsida</taxon>
        <taxon>eudicotyledons</taxon>
        <taxon>Gunneridae</taxon>
        <taxon>Pentapetalae</taxon>
        <taxon>rosids</taxon>
        <taxon>fabids</taxon>
        <taxon>Fagales</taxon>
        <taxon>Fagaceae</taxon>
        <taxon>Fagus</taxon>
    </lineage>
</organism>
<accession>A0A2N9F9W2</accession>